<dbReference type="EMBL" id="FWFF01000005">
    <property type="protein sequence ID" value="SLM94234.1"/>
    <property type="molecule type" value="Genomic_DNA"/>
</dbReference>
<sequence length="152" mass="16927">MSTDEGSANHRSGGRGRPPERFRVSPINVVFTLLFLTGSVLFFVYDTWLTGTVFLVAAVCQYSFAVFTRRGRSGSDLWRMSVFEPSDERDRAILRKASAFVAYVVATGSMVVFLAALLFLRSEGVLVVYLAFQAMAVNLLWGVTIWVVARRS</sequence>
<keyword evidence="1" id="KW-0812">Transmembrane</keyword>
<evidence type="ECO:0000313" key="3">
    <source>
        <dbReference type="Proteomes" id="UP000196581"/>
    </source>
</evidence>
<dbReference type="AlphaFoldDB" id="A0A1X6X531"/>
<protein>
    <submittedName>
        <fullName evidence="2">Uncharacterized protein</fullName>
    </submittedName>
</protein>
<dbReference type="RefSeq" id="WP_087005131.1">
    <property type="nucleotide sequence ID" value="NZ_FWFF01000005.1"/>
</dbReference>
<accession>A0A1X6X531</accession>
<keyword evidence="1" id="KW-1133">Transmembrane helix</keyword>
<evidence type="ECO:0000256" key="1">
    <source>
        <dbReference type="SAM" id="Phobius"/>
    </source>
</evidence>
<keyword evidence="3" id="KW-1185">Reference proteome</keyword>
<feature type="transmembrane region" description="Helical" evidence="1">
    <location>
        <begin position="126"/>
        <end position="149"/>
    </location>
</feature>
<reference evidence="3" key="1">
    <citation type="submission" date="2017-02" db="EMBL/GenBank/DDBJ databases">
        <authorList>
            <person name="Dridi B."/>
        </authorList>
    </citation>
    <scope>NUCLEOTIDE SEQUENCE [LARGE SCALE GENOMIC DNA]</scope>
    <source>
        <strain evidence="3">B Co 03.10</strain>
    </source>
</reference>
<gene>
    <name evidence="2" type="ORF">FM105_04020</name>
</gene>
<proteinExistence type="predicted"/>
<evidence type="ECO:0000313" key="2">
    <source>
        <dbReference type="EMBL" id="SLM94234.1"/>
    </source>
</evidence>
<dbReference type="Proteomes" id="UP000196581">
    <property type="component" value="Unassembled WGS sequence"/>
</dbReference>
<feature type="transmembrane region" description="Helical" evidence="1">
    <location>
        <begin position="27"/>
        <end position="45"/>
    </location>
</feature>
<organism evidence="2 3">
    <name type="scientific">Brevibacterium yomogidense</name>
    <dbReference type="NCBI Taxonomy" id="946573"/>
    <lineage>
        <taxon>Bacteria</taxon>
        <taxon>Bacillati</taxon>
        <taxon>Actinomycetota</taxon>
        <taxon>Actinomycetes</taxon>
        <taxon>Micrococcales</taxon>
        <taxon>Brevibacteriaceae</taxon>
        <taxon>Brevibacterium</taxon>
    </lineage>
</organism>
<name>A0A1X6X531_9MICO</name>
<feature type="transmembrane region" description="Helical" evidence="1">
    <location>
        <begin position="99"/>
        <end position="120"/>
    </location>
</feature>
<feature type="transmembrane region" description="Helical" evidence="1">
    <location>
        <begin position="51"/>
        <end position="68"/>
    </location>
</feature>
<keyword evidence="1" id="KW-0472">Membrane</keyword>